<keyword evidence="3" id="KW-0479">Metal-binding</keyword>
<dbReference type="PROSITE" id="PS51522">
    <property type="entry name" value="ZF_NANOS"/>
    <property type="match status" value="1"/>
</dbReference>
<dbReference type="GO" id="GO:0008270">
    <property type="term" value="F:zinc ion binding"/>
    <property type="evidence" value="ECO:0007669"/>
    <property type="project" value="UniProtKB-KW"/>
</dbReference>
<gene>
    <name evidence="10" type="ORF">PMACD_LOCUS10897</name>
</gene>
<keyword evidence="7 8" id="KW-0694">RNA-binding</keyword>
<keyword evidence="2" id="KW-0963">Cytoplasm</keyword>
<dbReference type="EMBL" id="CAJOBZ010000034">
    <property type="protein sequence ID" value="CAF4896217.1"/>
    <property type="molecule type" value="Genomic_DNA"/>
</dbReference>
<evidence type="ECO:0000256" key="6">
    <source>
        <dbReference type="ARBA" id="ARBA00022845"/>
    </source>
</evidence>
<evidence type="ECO:0000256" key="7">
    <source>
        <dbReference type="ARBA" id="ARBA00022884"/>
    </source>
</evidence>
<keyword evidence="5" id="KW-0862">Zinc</keyword>
<keyword evidence="4 8" id="KW-0863">Zinc-finger</keyword>
<dbReference type="InterPro" id="IPR008705">
    <property type="entry name" value="Nanos/Xcar2"/>
</dbReference>
<comment type="similarity">
    <text evidence="8">Belongs to the nanos family.</text>
</comment>
<name>A0A821UVL0_9NEOP</name>
<keyword evidence="6 8" id="KW-0810">Translation regulation</keyword>
<evidence type="ECO:0000256" key="1">
    <source>
        <dbReference type="ARBA" id="ARBA00004496"/>
    </source>
</evidence>
<proteinExistence type="inferred from homology"/>
<dbReference type="InterPro" id="IPR038129">
    <property type="entry name" value="Nanos_sf"/>
</dbReference>
<dbReference type="Proteomes" id="UP000663880">
    <property type="component" value="Unassembled WGS sequence"/>
</dbReference>
<evidence type="ECO:0000259" key="9">
    <source>
        <dbReference type="PROSITE" id="PS51522"/>
    </source>
</evidence>
<evidence type="ECO:0000256" key="5">
    <source>
        <dbReference type="ARBA" id="ARBA00022833"/>
    </source>
</evidence>
<dbReference type="InterPro" id="IPR024161">
    <property type="entry name" value="Znf_nanos-typ"/>
</dbReference>
<evidence type="ECO:0000256" key="3">
    <source>
        <dbReference type="ARBA" id="ARBA00022723"/>
    </source>
</evidence>
<dbReference type="GO" id="GO:0003723">
    <property type="term" value="F:RNA binding"/>
    <property type="evidence" value="ECO:0007669"/>
    <property type="project" value="UniProtKB-UniRule"/>
</dbReference>
<organism evidence="10 11">
    <name type="scientific">Pieris macdunnoughi</name>
    <dbReference type="NCBI Taxonomy" id="345717"/>
    <lineage>
        <taxon>Eukaryota</taxon>
        <taxon>Metazoa</taxon>
        <taxon>Ecdysozoa</taxon>
        <taxon>Arthropoda</taxon>
        <taxon>Hexapoda</taxon>
        <taxon>Insecta</taxon>
        <taxon>Pterygota</taxon>
        <taxon>Neoptera</taxon>
        <taxon>Endopterygota</taxon>
        <taxon>Lepidoptera</taxon>
        <taxon>Glossata</taxon>
        <taxon>Ditrysia</taxon>
        <taxon>Papilionoidea</taxon>
        <taxon>Pieridae</taxon>
        <taxon>Pierinae</taxon>
        <taxon>Pieris</taxon>
    </lineage>
</organism>
<protein>
    <recommendedName>
        <fullName evidence="9">Nanos-type domain-containing protein</fullName>
    </recommendedName>
</protein>
<evidence type="ECO:0000313" key="10">
    <source>
        <dbReference type="EMBL" id="CAF4896217.1"/>
    </source>
</evidence>
<evidence type="ECO:0000313" key="11">
    <source>
        <dbReference type="Proteomes" id="UP000663880"/>
    </source>
</evidence>
<dbReference type="OrthoDB" id="10010129at2759"/>
<dbReference type="PANTHER" id="PTHR12887">
    <property type="entry name" value="NANOS PROTEIN"/>
    <property type="match status" value="1"/>
</dbReference>
<dbReference type="GO" id="GO:0006417">
    <property type="term" value="P:regulation of translation"/>
    <property type="evidence" value="ECO:0007669"/>
    <property type="project" value="UniProtKB-UniRule"/>
</dbReference>
<feature type="domain" description="Nanos-type" evidence="9">
    <location>
        <begin position="188"/>
        <end position="241"/>
    </location>
</feature>
<evidence type="ECO:0000256" key="2">
    <source>
        <dbReference type="ARBA" id="ARBA00022490"/>
    </source>
</evidence>
<reference evidence="10" key="1">
    <citation type="submission" date="2021-02" db="EMBL/GenBank/DDBJ databases">
        <authorList>
            <person name="Steward A R."/>
        </authorList>
    </citation>
    <scope>NUCLEOTIDE SEQUENCE</scope>
</reference>
<dbReference type="Gene3D" id="4.10.60.30">
    <property type="entry name" value="Nanos, RNA-binding domain"/>
    <property type="match status" value="1"/>
</dbReference>
<evidence type="ECO:0000256" key="8">
    <source>
        <dbReference type="PROSITE-ProRule" id="PRU00855"/>
    </source>
</evidence>
<sequence length="310" mass="35465">MVWNSNMNSIINETPIRPSSRFLPGPKMPTYNDVMEEFRSNGVDLPYEPENDTLFKIGLTGFGPAREYLTQRSCPEAKNIYPTAANYGKISPLSFDSGIGQPNSPIRQSEVSFPHQTSFGINMATRAQEASYGQDSLIPDETTVGVLKNYLNEEQIQLLNTIPSKALYFFINYYRKIAPKNKIVKDKTCRFCKNNGECEAVYRSHRLRTEGKLSCPVLRHLVCERCGATGDDAHTIKYCKATTPEERKHYELLMYNRRLTSVTRPYARPLSRELDSAFMEEVSTSFPLEGSYRNELPPQWLELERKLSMQ</sequence>
<dbReference type="Pfam" id="PF05741">
    <property type="entry name" value="zf-nanos"/>
    <property type="match status" value="1"/>
</dbReference>
<evidence type="ECO:0000256" key="4">
    <source>
        <dbReference type="ARBA" id="ARBA00022771"/>
    </source>
</evidence>
<comment type="subcellular location">
    <subcellularLocation>
        <location evidence="1">Cytoplasm</location>
    </subcellularLocation>
</comment>
<comment type="caution">
    <text evidence="10">The sequence shown here is derived from an EMBL/GenBank/DDBJ whole genome shotgun (WGS) entry which is preliminary data.</text>
</comment>
<dbReference type="AlphaFoldDB" id="A0A821UVL0"/>
<accession>A0A821UVL0</accession>
<keyword evidence="11" id="KW-1185">Reference proteome</keyword>
<dbReference type="GO" id="GO:0005737">
    <property type="term" value="C:cytoplasm"/>
    <property type="evidence" value="ECO:0007669"/>
    <property type="project" value="UniProtKB-SubCell"/>
</dbReference>